<sequence length="68" mass="7745">MGNQLETWQVILIIAGVLGVIWSNIALLKYSAKFEMKKKIDEQTAPFDKDKVTPKNNTPQNNPKKDED</sequence>
<name>A0A8I2KKF2_9GAMM</name>
<evidence type="ECO:0000313" key="3">
    <source>
        <dbReference type="EMBL" id="NLR20449.1"/>
    </source>
</evidence>
<dbReference type="RefSeq" id="WP_039492319.1">
    <property type="nucleotide sequence ID" value="NZ_CBCSDF010000002.1"/>
</dbReference>
<dbReference type="EMBL" id="CP137578">
    <property type="protein sequence ID" value="WOX30063.1"/>
    <property type="molecule type" value="Genomic_DNA"/>
</dbReference>
<evidence type="ECO:0000313" key="6">
    <source>
        <dbReference type="Proteomes" id="UP001304419"/>
    </source>
</evidence>
<evidence type="ECO:0000313" key="4">
    <source>
        <dbReference type="EMBL" id="WOX30063.1"/>
    </source>
</evidence>
<reference evidence="3" key="1">
    <citation type="submission" date="2019-10" db="EMBL/GenBank/DDBJ databases">
        <authorList>
            <person name="Paulsen S."/>
        </authorList>
    </citation>
    <scope>NUCLEOTIDE SEQUENCE</scope>
    <source>
        <strain evidence="3">LMG 19692</strain>
    </source>
</reference>
<evidence type="ECO:0000256" key="2">
    <source>
        <dbReference type="SAM" id="Phobius"/>
    </source>
</evidence>
<reference evidence="4 6" key="2">
    <citation type="submission" date="2023-10" db="EMBL/GenBank/DDBJ databases">
        <title>To unveil natural product biosynthetic capacity in Pseudoalteromonas.</title>
        <authorList>
            <person name="Wang J."/>
        </authorList>
    </citation>
    <scope>NUCLEOTIDE SEQUENCE [LARGE SCALE GENOMIC DNA]</scope>
    <source>
        <strain evidence="4 6">DSM 15914</strain>
    </source>
</reference>
<evidence type="ECO:0000313" key="5">
    <source>
        <dbReference type="Proteomes" id="UP000646877"/>
    </source>
</evidence>
<keyword evidence="2" id="KW-0472">Membrane</keyword>
<protein>
    <submittedName>
        <fullName evidence="3">DUF2897 family protein</fullName>
    </submittedName>
</protein>
<feature type="transmembrane region" description="Helical" evidence="2">
    <location>
        <begin position="6"/>
        <end position="28"/>
    </location>
</feature>
<dbReference type="Pfam" id="PF11446">
    <property type="entry name" value="DUF2897"/>
    <property type="match status" value="1"/>
</dbReference>
<dbReference type="InterPro" id="IPR021550">
    <property type="entry name" value="DUF2897"/>
</dbReference>
<gene>
    <name evidence="3" type="ORF">F9Y85_03790</name>
    <name evidence="4" type="ORF">R5H13_07275</name>
</gene>
<keyword evidence="2" id="KW-0812">Transmembrane</keyword>
<dbReference type="EMBL" id="WEIA01000002">
    <property type="protein sequence ID" value="NLR20449.1"/>
    <property type="molecule type" value="Genomic_DNA"/>
</dbReference>
<organism evidence="3 5">
    <name type="scientific">Pseudoalteromonas maricaloris</name>
    <dbReference type="NCBI Taxonomy" id="184924"/>
    <lineage>
        <taxon>Bacteria</taxon>
        <taxon>Pseudomonadati</taxon>
        <taxon>Pseudomonadota</taxon>
        <taxon>Gammaproteobacteria</taxon>
        <taxon>Alteromonadales</taxon>
        <taxon>Pseudoalteromonadaceae</taxon>
        <taxon>Pseudoalteromonas</taxon>
    </lineage>
</organism>
<feature type="region of interest" description="Disordered" evidence="1">
    <location>
        <begin position="45"/>
        <end position="68"/>
    </location>
</feature>
<proteinExistence type="predicted"/>
<dbReference type="Proteomes" id="UP001304419">
    <property type="component" value="Chromosome 1"/>
</dbReference>
<dbReference type="AlphaFoldDB" id="A0A8I2KKF2"/>
<dbReference type="Proteomes" id="UP000646877">
    <property type="component" value="Unassembled WGS sequence"/>
</dbReference>
<keyword evidence="6" id="KW-1185">Reference proteome</keyword>
<keyword evidence="2" id="KW-1133">Transmembrane helix</keyword>
<evidence type="ECO:0000256" key="1">
    <source>
        <dbReference type="SAM" id="MobiDB-lite"/>
    </source>
</evidence>
<accession>A0A8I2KKF2</accession>